<dbReference type="SUPFAM" id="SSF47576">
    <property type="entry name" value="Calponin-homology domain, CH-domain"/>
    <property type="match status" value="1"/>
</dbReference>
<dbReference type="PRINTS" id="PR00888">
    <property type="entry name" value="SM22CALPONIN"/>
</dbReference>
<dbReference type="InterPro" id="IPR001715">
    <property type="entry name" value="CH_dom"/>
</dbReference>
<evidence type="ECO:0000313" key="3">
    <source>
        <dbReference type="EMBL" id="WBW73112.1"/>
    </source>
</evidence>
<dbReference type="SMART" id="SM00033">
    <property type="entry name" value="CH"/>
    <property type="match status" value="1"/>
</dbReference>
<feature type="domain" description="Calponin-homology (CH)" evidence="2">
    <location>
        <begin position="3"/>
        <end position="108"/>
    </location>
</feature>
<dbReference type="InterPro" id="IPR003096">
    <property type="entry name" value="SM22_calponin"/>
</dbReference>
<dbReference type="GO" id="GO:0015629">
    <property type="term" value="C:actin cytoskeleton"/>
    <property type="evidence" value="ECO:0007669"/>
    <property type="project" value="TreeGrafter"/>
</dbReference>
<evidence type="ECO:0000259" key="2">
    <source>
        <dbReference type="PROSITE" id="PS50021"/>
    </source>
</evidence>
<dbReference type="PANTHER" id="PTHR47385:SF14">
    <property type="entry name" value="TRANSGELIN"/>
    <property type="match status" value="1"/>
</dbReference>
<dbReference type="InterPro" id="IPR036872">
    <property type="entry name" value="CH_dom_sf"/>
</dbReference>
<name>A0AAF0AW30_9SCHI</name>
<dbReference type="GO" id="GO:0007015">
    <property type="term" value="P:actin filament organization"/>
    <property type="evidence" value="ECO:0007669"/>
    <property type="project" value="TreeGrafter"/>
</dbReference>
<dbReference type="Proteomes" id="UP001212411">
    <property type="component" value="Chromosome 2"/>
</dbReference>
<feature type="compositionally biased region" description="Basic and acidic residues" evidence="1">
    <location>
        <begin position="165"/>
        <end position="174"/>
    </location>
</feature>
<proteinExistence type="predicted"/>
<sequence>MSKELEQEAREWIEETLRITLNANEELLEQLRSGVLLCQICKEVLEGNIRFKDSKMPFVQMENISTFINFAQQVVGVPSQDMFQTADLFERRNDEQVLRAIHSFSRYAAKKFPNKVHGLGPKLAEKKPRTFSPQQQRVLREGTHSLQYGSYDGPTQGSEKITFSSRRDPTGNMY</sequence>
<feature type="compositionally biased region" description="Polar residues" evidence="1">
    <location>
        <begin position="144"/>
        <end position="164"/>
    </location>
</feature>
<keyword evidence="4" id="KW-1185">Reference proteome</keyword>
<dbReference type="GeneID" id="80877113"/>
<dbReference type="Pfam" id="PF00307">
    <property type="entry name" value="CH"/>
    <property type="match status" value="1"/>
</dbReference>
<dbReference type="Gene3D" id="1.10.418.10">
    <property type="entry name" value="Calponin-like domain"/>
    <property type="match status" value="1"/>
</dbReference>
<dbReference type="InterPro" id="IPR050606">
    <property type="entry name" value="Calponin-like"/>
</dbReference>
<dbReference type="KEGG" id="som:SOMG_03635"/>
<dbReference type="RefSeq" id="XP_056037355.1">
    <property type="nucleotide sequence ID" value="XM_056182424.1"/>
</dbReference>
<dbReference type="EMBL" id="CP115612">
    <property type="protein sequence ID" value="WBW73112.1"/>
    <property type="molecule type" value="Genomic_DNA"/>
</dbReference>
<gene>
    <name evidence="3" type="primary">stg1</name>
    <name evidence="3" type="ORF">SOMG_03635</name>
</gene>
<dbReference type="AlphaFoldDB" id="A0AAF0AW30"/>
<protein>
    <submittedName>
        <fullName evidence="3">SM22/transgelin-like actin modulating protein Stg1</fullName>
    </submittedName>
</protein>
<evidence type="ECO:0000313" key="4">
    <source>
        <dbReference type="Proteomes" id="UP001212411"/>
    </source>
</evidence>
<evidence type="ECO:0000256" key="1">
    <source>
        <dbReference type="SAM" id="MobiDB-lite"/>
    </source>
</evidence>
<reference evidence="3 4" key="1">
    <citation type="journal article" date="2023" name="G3 (Bethesda)">
        <title>A high-quality reference genome for the fission yeast Schizosaccharomyces osmophilus.</title>
        <authorList>
            <person name="Jia G.S."/>
            <person name="Zhang W.C."/>
            <person name="Liang Y."/>
            <person name="Liu X.H."/>
            <person name="Rhind N."/>
            <person name="Pidoux A."/>
            <person name="Brysch-Herzberg M."/>
            <person name="Du L.L."/>
        </authorList>
    </citation>
    <scope>NUCLEOTIDE SEQUENCE [LARGE SCALE GENOMIC DNA]</scope>
    <source>
        <strain evidence="3 4">CBS 15793</strain>
    </source>
</reference>
<dbReference type="GO" id="GO:0051015">
    <property type="term" value="F:actin filament binding"/>
    <property type="evidence" value="ECO:0007669"/>
    <property type="project" value="TreeGrafter"/>
</dbReference>
<accession>A0AAF0AW30</accession>
<organism evidence="3 4">
    <name type="scientific">Schizosaccharomyces osmophilus</name>
    <dbReference type="NCBI Taxonomy" id="2545709"/>
    <lineage>
        <taxon>Eukaryota</taxon>
        <taxon>Fungi</taxon>
        <taxon>Dikarya</taxon>
        <taxon>Ascomycota</taxon>
        <taxon>Taphrinomycotina</taxon>
        <taxon>Schizosaccharomycetes</taxon>
        <taxon>Schizosaccharomycetales</taxon>
        <taxon>Schizosaccharomycetaceae</taxon>
        <taxon>Schizosaccharomyces</taxon>
    </lineage>
</organism>
<dbReference type="PROSITE" id="PS50021">
    <property type="entry name" value="CH"/>
    <property type="match status" value="1"/>
</dbReference>
<dbReference type="PANTHER" id="PTHR47385">
    <property type="entry name" value="CALPONIN"/>
    <property type="match status" value="1"/>
</dbReference>
<feature type="region of interest" description="Disordered" evidence="1">
    <location>
        <begin position="143"/>
        <end position="174"/>
    </location>
</feature>